<dbReference type="SUPFAM" id="SSF51735">
    <property type="entry name" value="NAD(P)-binding Rossmann-fold domains"/>
    <property type="match status" value="1"/>
</dbReference>
<organism evidence="3 4">
    <name type="scientific">Halomarina oriensis</name>
    <dbReference type="NCBI Taxonomy" id="671145"/>
    <lineage>
        <taxon>Archaea</taxon>
        <taxon>Methanobacteriati</taxon>
        <taxon>Methanobacteriota</taxon>
        <taxon>Stenosarchaea group</taxon>
        <taxon>Halobacteria</taxon>
        <taxon>Halobacteriales</taxon>
        <taxon>Natronomonadaceae</taxon>
        <taxon>Halomarina</taxon>
    </lineage>
</organism>
<sequence>MLRVAVVGAGAHSRRHHGPALQRLASEPSGADLVAVCDRDREAARRYAAEYGFASSTDDIDDLLAGTALDALVVVTPPAVTTSLVADLLPRGLPLLVEKPPGETVEEATRLRDAAERHDVAHMMSFNRRFHPAVRRAREWIEENAGHRPPQHAVARLYRHDRPDSEFLTHTGIHAVDAVSSVMGRVETMSRTTSPDHTAGSPCAGTAAFEAGGTASFVLAPDAGCDVETYEFVGPRYAVRADTLNDRLRIRDGGEPVASWEPATRLPTFVRSGALAETRAFLAAVRGERAFSPTLADGRHAMAVAETLDDRRE</sequence>
<proteinExistence type="predicted"/>
<protein>
    <recommendedName>
        <fullName evidence="2">Gfo/Idh/MocA-like oxidoreductase N-terminal domain-containing protein</fullName>
    </recommendedName>
</protein>
<keyword evidence="1" id="KW-0560">Oxidoreductase</keyword>
<evidence type="ECO:0000259" key="2">
    <source>
        <dbReference type="Pfam" id="PF01408"/>
    </source>
</evidence>
<name>A0A6B0GKB6_9EURY</name>
<dbReference type="GO" id="GO:0000166">
    <property type="term" value="F:nucleotide binding"/>
    <property type="evidence" value="ECO:0007669"/>
    <property type="project" value="InterPro"/>
</dbReference>
<comment type="caution">
    <text evidence="3">The sequence shown here is derived from an EMBL/GenBank/DDBJ whole genome shotgun (WGS) entry which is preliminary data.</text>
</comment>
<dbReference type="PANTHER" id="PTHR43818:SF11">
    <property type="entry name" value="BCDNA.GH03377"/>
    <property type="match status" value="1"/>
</dbReference>
<dbReference type="OrthoDB" id="25239at2157"/>
<dbReference type="AlphaFoldDB" id="A0A6B0GKB6"/>
<dbReference type="Gene3D" id="3.30.360.10">
    <property type="entry name" value="Dihydrodipicolinate Reductase, domain 2"/>
    <property type="match status" value="1"/>
</dbReference>
<dbReference type="Gene3D" id="3.40.50.720">
    <property type="entry name" value="NAD(P)-binding Rossmann-like Domain"/>
    <property type="match status" value="1"/>
</dbReference>
<dbReference type="InterPro" id="IPR050463">
    <property type="entry name" value="Gfo/Idh/MocA_oxidrdct_glycsds"/>
</dbReference>
<dbReference type="GO" id="GO:0016491">
    <property type="term" value="F:oxidoreductase activity"/>
    <property type="evidence" value="ECO:0007669"/>
    <property type="project" value="UniProtKB-KW"/>
</dbReference>
<dbReference type="Pfam" id="PF01408">
    <property type="entry name" value="GFO_IDH_MocA"/>
    <property type="match status" value="1"/>
</dbReference>
<accession>A0A6B0GKB6</accession>
<feature type="domain" description="Gfo/Idh/MocA-like oxidoreductase N-terminal" evidence="2">
    <location>
        <begin position="2"/>
        <end position="124"/>
    </location>
</feature>
<evidence type="ECO:0000313" key="4">
    <source>
        <dbReference type="Proteomes" id="UP000451471"/>
    </source>
</evidence>
<dbReference type="EMBL" id="WSZK01000011">
    <property type="protein sequence ID" value="MWG33859.1"/>
    <property type="molecule type" value="Genomic_DNA"/>
</dbReference>
<dbReference type="PANTHER" id="PTHR43818">
    <property type="entry name" value="BCDNA.GH03377"/>
    <property type="match status" value="1"/>
</dbReference>
<dbReference type="RefSeq" id="WP_158203580.1">
    <property type="nucleotide sequence ID" value="NZ_WSZK01000011.1"/>
</dbReference>
<dbReference type="InterPro" id="IPR036291">
    <property type="entry name" value="NAD(P)-bd_dom_sf"/>
</dbReference>
<keyword evidence="4" id="KW-1185">Reference proteome</keyword>
<dbReference type="InterPro" id="IPR000683">
    <property type="entry name" value="Gfo/Idh/MocA-like_OxRdtase_N"/>
</dbReference>
<reference evidence="3 4" key="1">
    <citation type="submission" date="2019-12" db="EMBL/GenBank/DDBJ databases">
        <title>Halocatena pleomorpha gen. nov. sp. nov., an extremely halophilic archaeon of family Halobacteriaceae isolated from saltpan soil.</title>
        <authorList>
            <person name="Pal Y."/>
            <person name="Verma A."/>
            <person name="Krishnamurthi S."/>
            <person name="Kumar P."/>
        </authorList>
    </citation>
    <scope>NUCLEOTIDE SEQUENCE [LARGE SCALE GENOMIC DNA]</scope>
    <source>
        <strain evidence="3 4">JCM 16495</strain>
    </source>
</reference>
<evidence type="ECO:0000256" key="1">
    <source>
        <dbReference type="ARBA" id="ARBA00023002"/>
    </source>
</evidence>
<dbReference type="Proteomes" id="UP000451471">
    <property type="component" value="Unassembled WGS sequence"/>
</dbReference>
<dbReference type="SUPFAM" id="SSF55347">
    <property type="entry name" value="Glyceraldehyde-3-phosphate dehydrogenase-like, C-terminal domain"/>
    <property type="match status" value="1"/>
</dbReference>
<gene>
    <name evidence="3" type="ORF">GQS65_05010</name>
</gene>
<evidence type="ECO:0000313" key="3">
    <source>
        <dbReference type="EMBL" id="MWG33859.1"/>
    </source>
</evidence>